<protein>
    <recommendedName>
        <fullName evidence="2">KaiC domain-containing protein</fullName>
    </recommendedName>
</protein>
<dbReference type="EMBL" id="NHSF01000019">
    <property type="protein sequence ID" value="MBK5929618.1"/>
    <property type="molecule type" value="Genomic_DNA"/>
</dbReference>
<evidence type="ECO:0000259" key="2">
    <source>
        <dbReference type="PROSITE" id="PS51146"/>
    </source>
</evidence>
<evidence type="ECO:0000313" key="3">
    <source>
        <dbReference type="EMBL" id="MBK5929618.1"/>
    </source>
</evidence>
<keyword evidence="4" id="KW-1185">Reference proteome</keyword>
<feature type="region of interest" description="Disordered" evidence="1">
    <location>
        <begin position="525"/>
        <end position="575"/>
    </location>
</feature>
<feature type="domain" description="KaiC" evidence="2">
    <location>
        <begin position="9"/>
        <end position="248"/>
    </location>
</feature>
<organism evidence="3 4">
    <name type="scientific">Halochromatium salexigens</name>
    <name type="common">Chromatium salexigens</name>
    <dbReference type="NCBI Taxonomy" id="49447"/>
    <lineage>
        <taxon>Bacteria</taxon>
        <taxon>Pseudomonadati</taxon>
        <taxon>Pseudomonadota</taxon>
        <taxon>Gammaproteobacteria</taxon>
        <taxon>Chromatiales</taxon>
        <taxon>Chromatiaceae</taxon>
        <taxon>Halochromatium</taxon>
    </lineage>
</organism>
<reference evidence="3" key="1">
    <citation type="submission" date="2017-05" db="EMBL/GenBank/DDBJ databases">
        <authorList>
            <person name="Imhoff J.F."/>
            <person name="Rahn T."/>
            <person name="Kuenzel S."/>
            <person name="Neulinger S.C."/>
        </authorList>
    </citation>
    <scope>NUCLEOTIDE SEQUENCE</scope>
    <source>
        <strain evidence="3">DSM 4395</strain>
    </source>
</reference>
<accession>A0AAJ0UE34</accession>
<feature type="domain" description="KaiC" evidence="2">
    <location>
        <begin position="249"/>
        <end position="481"/>
    </location>
</feature>
<dbReference type="GO" id="GO:0005524">
    <property type="term" value="F:ATP binding"/>
    <property type="evidence" value="ECO:0007669"/>
    <property type="project" value="InterPro"/>
</dbReference>
<dbReference type="InterPro" id="IPR003593">
    <property type="entry name" value="AAA+_ATPase"/>
</dbReference>
<gene>
    <name evidence="3" type="ORF">CCR82_03470</name>
</gene>
<evidence type="ECO:0000256" key="1">
    <source>
        <dbReference type="SAM" id="MobiDB-lite"/>
    </source>
</evidence>
<comment type="caution">
    <text evidence="3">The sequence shown here is derived from an EMBL/GenBank/DDBJ whole genome shotgun (WGS) entry which is preliminary data.</text>
</comment>
<name>A0AAJ0UE34_HALSE</name>
<dbReference type="SUPFAM" id="SSF52540">
    <property type="entry name" value="P-loop containing nucleoside triphosphate hydrolases"/>
    <property type="match status" value="2"/>
</dbReference>
<dbReference type="InterPro" id="IPR010624">
    <property type="entry name" value="KaiC_dom"/>
</dbReference>
<dbReference type="InterPro" id="IPR014774">
    <property type="entry name" value="KaiC-like_dom"/>
</dbReference>
<dbReference type="RefSeq" id="WP_201243975.1">
    <property type="nucleotide sequence ID" value="NZ_NHSF01000019.1"/>
</dbReference>
<dbReference type="SMART" id="SM00382">
    <property type="entry name" value="AAA"/>
    <property type="match status" value="2"/>
</dbReference>
<dbReference type="PROSITE" id="PS51146">
    <property type="entry name" value="KAIC"/>
    <property type="match status" value="2"/>
</dbReference>
<feature type="compositionally biased region" description="Basic and acidic residues" evidence="1">
    <location>
        <begin position="525"/>
        <end position="549"/>
    </location>
</feature>
<dbReference type="InterPro" id="IPR027417">
    <property type="entry name" value="P-loop_NTPase"/>
</dbReference>
<dbReference type="InterPro" id="IPR051347">
    <property type="entry name" value="Circadian_clock_KaiC-rel"/>
</dbReference>
<sequence>MTEAAEGLAKRATGIRGLDQMTRGGLPAAGGTLILGRPASGKTVLAMQILAQAIARGEGAIFVSFEESRRQVLRDAASFSWWHHLHDEQRFELIDARPAPGSRVSGEFDLEGLLAAIGFCVERTGAHWLVFDGIDQLLRRQQDALMAADQIHGLSNWCEERDLSLILTGKLSEHSLAPTHLEGIEFLLPSVFILSTTLVSNQLSRRFRIAKYRGSAHTTDEVAMLLDDDGVHFPYAIRPTAAAGPAPNERISTGIRRLDEVLEGGFYRGSTSLISGQPGTAKTTLSGSVAAAAAARGERTLFISFDEQQATVVRNLASVGISLGEPIASGLIQFHAREAWNGLIEAHYHALQQLIDGFEPDCLIIDPISALLKADGADSAQVAIERVLSTTRARGITTLLTSLGTQIDPTSEATLSHASTLADTWLVLGYNVRGGERNRSLSVVKSRGSAHSDQVRELILARQGIDLAEVYEYGTEVLMGTARMQKESEEAINRRLKRLEDNQRQRALKQRIEQTEAEAERLRLELQAHEEERSAREQSARRHEREVMSRRTPSAKGGDDDQHRTPEQPPPKGAA</sequence>
<dbReference type="PANTHER" id="PTHR42926:SF1">
    <property type="entry name" value="CIRCADIAN CLOCK OSCILLATOR PROTEIN KAIC 1"/>
    <property type="match status" value="1"/>
</dbReference>
<reference evidence="3" key="2">
    <citation type="journal article" date="2020" name="Microorganisms">
        <title>Osmotic Adaptation and Compatible Solute Biosynthesis of Phototrophic Bacteria as Revealed from Genome Analyses.</title>
        <authorList>
            <person name="Imhoff J.F."/>
            <person name="Rahn T."/>
            <person name="Kunzel S."/>
            <person name="Keller A."/>
            <person name="Neulinger S.C."/>
        </authorList>
    </citation>
    <scope>NUCLEOTIDE SEQUENCE</scope>
    <source>
        <strain evidence="3">DSM 4395</strain>
    </source>
</reference>
<dbReference type="AlphaFoldDB" id="A0AAJ0UE34"/>
<dbReference type="Proteomes" id="UP001296967">
    <property type="component" value="Unassembled WGS sequence"/>
</dbReference>
<dbReference type="PANTHER" id="PTHR42926">
    <property type="match status" value="1"/>
</dbReference>
<evidence type="ECO:0000313" key="4">
    <source>
        <dbReference type="Proteomes" id="UP001296967"/>
    </source>
</evidence>
<dbReference type="Pfam" id="PF06745">
    <property type="entry name" value="ATPase"/>
    <property type="match status" value="2"/>
</dbReference>
<feature type="compositionally biased region" description="Basic and acidic residues" evidence="1">
    <location>
        <begin position="557"/>
        <end position="566"/>
    </location>
</feature>
<proteinExistence type="predicted"/>
<dbReference type="Gene3D" id="3.40.50.300">
    <property type="entry name" value="P-loop containing nucleotide triphosphate hydrolases"/>
    <property type="match status" value="2"/>
</dbReference>